<evidence type="ECO:0000259" key="1">
    <source>
        <dbReference type="PROSITE" id="PS50234"/>
    </source>
</evidence>
<dbReference type="Pfam" id="PF00092">
    <property type="entry name" value="VWA"/>
    <property type="match status" value="1"/>
</dbReference>
<dbReference type="Gene3D" id="3.40.50.410">
    <property type="entry name" value="von Willebrand factor, type A domain"/>
    <property type="match status" value="1"/>
</dbReference>
<name>A0ABQ9FJA8_TEGGR</name>
<dbReference type="PANTHER" id="PTHR24020:SF84">
    <property type="entry name" value="VWFA DOMAIN-CONTAINING PROTEIN"/>
    <property type="match status" value="1"/>
</dbReference>
<dbReference type="Proteomes" id="UP001217089">
    <property type="component" value="Unassembled WGS sequence"/>
</dbReference>
<dbReference type="InterPro" id="IPR036465">
    <property type="entry name" value="vWFA_dom_sf"/>
</dbReference>
<evidence type="ECO:0000313" key="2">
    <source>
        <dbReference type="EMBL" id="KAJ8317369.1"/>
    </source>
</evidence>
<reference evidence="2 3" key="1">
    <citation type="submission" date="2022-12" db="EMBL/GenBank/DDBJ databases">
        <title>Chromosome-level genome of Tegillarca granosa.</title>
        <authorList>
            <person name="Kim J."/>
        </authorList>
    </citation>
    <scope>NUCLEOTIDE SEQUENCE [LARGE SCALE GENOMIC DNA]</scope>
    <source>
        <strain evidence="2">Teg-2019</strain>
        <tissue evidence="2">Adductor muscle</tissue>
    </source>
</reference>
<comment type="caution">
    <text evidence="2">The sequence shown here is derived from an EMBL/GenBank/DDBJ whole genome shotgun (WGS) entry which is preliminary data.</text>
</comment>
<dbReference type="EMBL" id="JARBDR010000246">
    <property type="protein sequence ID" value="KAJ8317369.1"/>
    <property type="molecule type" value="Genomic_DNA"/>
</dbReference>
<feature type="non-terminal residue" evidence="2">
    <location>
        <position position="130"/>
    </location>
</feature>
<dbReference type="SUPFAM" id="SSF53300">
    <property type="entry name" value="vWA-like"/>
    <property type="match status" value="1"/>
</dbReference>
<dbReference type="InterPro" id="IPR050525">
    <property type="entry name" value="ECM_Assembly_Org"/>
</dbReference>
<protein>
    <recommendedName>
        <fullName evidence="1">VWFA domain-containing protein</fullName>
    </recommendedName>
</protein>
<organism evidence="2 3">
    <name type="scientific">Tegillarca granosa</name>
    <name type="common">Malaysian cockle</name>
    <name type="synonym">Anadara granosa</name>
    <dbReference type="NCBI Taxonomy" id="220873"/>
    <lineage>
        <taxon>Eukaryota</taxon>
        <taxon>Metazoa</taxon>
        <taxon>Spiralia</taxon>
        <taxon>Lophotrochozoa</taxon>
        <taxon>Mollusca</taxon>
        <taxon>Bivalvia</taxon>
        <taxon>Autobranchia</taxon>
        <taxon>Pteriomorphia</taxon>
        <taxon>Arcoida</taxon>
        <taxon>Arcoidea</taxon>
        <taxon>Arcidae</taxon>
        <taxon>Tegillarca</taxon>
    </lineage>
</organism>
<dbReference type="InterPro" id="IPR002035">
    <property type="entry name" value="VWF_A"/>
</dbReference>
<feature type="domain" description="VWFA" evidence="1">
    <location>
        <begin position="43"/>
        <end position="128"/>
    </location>
</feature>
<keyword evidence="3" id="KW-1185">Reference proteome</keyword>
<dbReference type="PANTHER" id="PTHR24020">
    <property type="entry name" value="COLLAGEN ALPHA"/>
    <property type="match status" value="1"/>
</dbReference>
<accession>A0ABQ9FJA8</accession>
<gene>
    <name evidence="2" type="ORF">KUTeg_005273</name>
</gene>
<evidence type="ECO:0000313" key="3">
    <source>
        <dbReference type="Proteomes" id="UP001217089"/>
    </source>
</evidence>
<sequence length="130" mass="14676">MEPRGYKKTTFEKMAYSHKCKSLSKDFADQSLITPKCKSIISNKSSRVDATKIAILITDGWSYNTKASVKAATMLKIQGIFLYAIGIGKNILQKEIDNIASDPKRKFSFKVKTRREAIKLAKELIDHTCK</sequence>
<proteinExistence type="predicted"/>
<dbReference type="PROSITE" id="PS50234">
    <property type="entry name" value="VWFA"/>
    <property type="match status" value="1"/>
</dbReference>